<accession>A0A0K8RMB0</accession>
<name>A0A0K8RMB0_IXORI</name>
<evidence type="ECO:0008006" key="3">
    <source>
        <dbReference type="Google" id="ProtNLM"/>
    </source>
</evidence>
<dbReference type="AlphaFoldDB" id="A0A0K8RMB0"/>
<protein>
    <recommendedName>
        <fullName evidence="3">Secreted protein</fullName>
    </recommendedName>
</protein>
<evidence type="ECO:0000313" key="2">
    <source>
        <dbReference type="EMBL" id="JAA72257.1"/>
    </source>
</evidence>
<feature type="signal peptide" evidence="1">
    <location>
        <begin position="1"/>
        <end position="21"/>
    </location>
</feature>
<dbReference type="EMBL" id="GADI01001551">
    <property type="protein sequence ID" value="JAA72257.1"/>
    <property type="molecule type" value="mRNA"/>
</dbReference>
<evidence type="ECO:0000256" key="1">
    <source>
        <dbReference type="SAM" id="SignalP"/>
    </source>
</evidence>
<sequence>MWTPICLVHIAFCQVYLHTRCMSSVEIYYGRHRFVGQMKLYFGLDSVHCSCPVFPNRAREVLDTLIGESLCSEVYSGMSTTSLCLKREEDKTGAVKEDQDSACLDMMQNTPWCSAGRMHLLMQR</sequence>
<organism evidence="2">
    <name type="scientific">Ixodes ricinus</name>
    <name type="common">Common tick</name>
    <name type="synonym">Acarus ricinus</name>
    <dbReference type="NCBI Taxonomy" id="34613"/>
    <lineage>
        <taxon>Eukaryota</taxon>
        <taxon>Metazoa</taxon>
        <taxon>Ecdysozoa</taxon>
        <taxon>Arthropoda</taxon>
        <taxon>Chelicerata</taxon>
        <taxon>Arachnida</taxon>
        <taxon>Acari</taxon>
        <taxon>Parasitiformes</taxon>
        <taxon>Ixodida</taxon>
        <taxon>Ixodoidea</taxon>
        <taxon>Ixodidae</taxon>
        <taxon>Ixodinae</taxon>
        <taxon>Ixodes</taxon>
    </lineage>
</organism>
<proteinExistence type="evidence at transcript level"/>
<feature type="chain" id="PRO_5005518330" description="Secreted protein" evidence="1">
    <location>
        <begin position="22"/>
        <end position="124"/>
    </location>
</feature>
<reference evidence="2" key="1">
    <citation type="submission" date="2012-12" db="EMBL/GenBank/DDBJ databases">
        <title>Identification and characterization of a phenylalanine ammonia-lyase gene family in Isatis indigotica Fort.</title>
        <authorList>
            <person name="Liu Q."/>
            <person name="Chen J."/>
            <person name="Zhou X."/>
            <person name="Di P."/>
            <person name="Xiao Y."/>
            <person name="Xuan H."/>
            <person name="Zhang L."/>
            <person name="Chen W."/>
        </authorList>
    </citation>
    <scope>NUCLEOTIDE SEQUENCE</scope>
    <source>
        <tissue evidence="2">Salivary gland</tissue>
    </source>
</reference>
<keyword evidence="1" id="KW-0732">Signal</keyword>